<proteinExistence type="predicted"/>
<evidence type="ECO:0000313" key="1">
    <source>
        <dbReference type="EMBL" id="KAI3754508.1"/>
    </source>
</evidence>
<organism evidence="1 2">
    <name type="scientific">Smallanthus sonchifolius</name>
    <dbReference type="NCBI Taxonomy" id="185202"/>
    <lineage>
        <taxon>Eukaryota</taxon>
        <taxon>Viridiplantae</taxon>
        <taxon>Streptophyta</taxon>
        <taxon>Embryophyta</taxon>
        <taxon>Tracheophyta</taxon>
        <taxon>Spermatophyta</taxon>
        <taxon>Magnoliopsida</taxon>
        <taxon>eudicotyledons</taxon>
        <taxon>Gunneridae</taxon>
        <taxon>Pentapetalae</taxon>
        <taxon>asterids</taxon>
        <taxon>campanulids</taxon>
        <taxon>Asterales</taxon>
        <taxon>Asteraceae</taxon>
        <taxon>Asteroideae</taxon>
        <taxon>Heliantheae alliance</taxon>
        <taxon>Millerieae</taxon>
        <taxon>Smallanthus</taxon>
    </lineage>
</organism>
<reference evidence="1 2" key="2">
    <citation type="journal article" date="2022" name="Mol. Ecol. Resour.">
        <title>The genomes of chicory, endive, great burdock and yacon provide insights into Asteraceae paleo-polyploidization history and plant inulin production.</title>
        <authorList>
            <person name="Fan W."/>
            <person name="Wang S."/>
            <person name="Wang H."/>
            <person name="Wang A."/>
            <person name="Jiang F."/>
            <person name="Liu H."/>
            <person name="Zhao H."/>
            <person name="Xu D."/>
            <person name="Zhang Y."/>
        </authorList>
    </citation>
    <scope>NUCLEOTIDE SEQUENCE [LARGE SCALE GENOMIC DNA]</scope>
    <source>
        <strain evidence="2">cv. Yunnan</strain>
        <tissue evidence="1">Leaves</tissue>
    </source>
</reference>
<keyword evidence="2" id="KW-1185">Reference proteome</keyword>
<comment type="caution">
    <text evidence="1">The sequence shown here is derived from an EMBL/GenBank/DDBJ whole genome shotgun (WGS) entry which is preliminary data.</text>
</comment>
<dbReference type="EMBL" id="CM042035">
    <property type="protein sequence ID" value="KAI3754508.1"/>
    <property type="molecule type" value="Genomic_DNA"/>
</dbReference>
<sequence length="205" mass="23369">MNTQPTRLRKSKKDKIHIEKQKTLHNLPSPELDLILGNSVHGVNQQSIQRAVANQRVRVNGPKGSPLFDLRREDIFGSQEHPEVAIQGLKNINFEKKYFNTCKEESSPIIIATCREFGQKIWNRIHNPVSRIELETRRTSSGVPSVTTNLSRISDSIAPLHNSKFDRFSLQRNLPSALNFAKLHRKRGKRLVGYCNSGEDISVCY</sequence>
<protein>
    <submittedName>
        <fullName evidence="1">Uncharacterized protein</fullName>
    </submittedName>
</protein>
<name>A0ACB9E681_9ASTR</name>
<evidence type="ECO:0000313" key="2">
    <source>
        <dbReference type="Proteomes" id="UP001056120"/>
    </source>
</evidence>
<accession>A0ACB9E681</accession>
<dbReference type="Proteomes" id="UP001056120">
    <property type="component" value="Linkage Group LG18"/>
</dbReference>
<reference evidence="2" key="1">
    <citation type="journal article" date="2022" name="Mol. Ecol. Resour.">
        <title>The genomes of chicory, endive, great burdock and yacon provide insights into Asteraceae palaeo-polyploidization history and plant inulin production.</title>
        <authorList>
            <person name="Fan W."/>
            <person name="Wang S."/>
            <person name="Wang H."/>
            <person name="Wang A."/>
            <person name="Jiang F."/>
            <person name="Liu H."/>
            <person name="Zhao H."/>
            <person name="Xu D."/>
            <person name="Zhang Y."/>
        </authorList>
    </citation>
    <scope>NUCLEOTIDE SEQUENCE [LARGE SCALE GENOMIC DNA]</scope>
    <source>
        <strain evidence="2">cv. Yunnan</strain>
    </source>
</reference>
<gene>
    <name evidence="1" type="ORF">L1987_54292</name>
</gene>